<keyword evidence="2" id="KW-1185">Reference proteome</keyword>
<dbReference type="RefSeq" id="WP_011747337.1">
    <property type="nucleotide sequence ID" value="NC_008686.1"/>
</dbReference>
<gene>
    <name evidence="1" type="ordered locus">Pden_1005</name>
</gene>
<evidence type="ECO:0000313" key="1">
    <source>
        <dbReference type="EMBL" id="ABL69116.1"/>
    </source>
</evidence>
<dbReference type="GeneID" id="93452231"/>
<dbReference type="EnsemblBacteria" id="ABL69116">
    <property type="protein sequence ID" value="ABL69116"/>
    <property type="gene ID" value="Pden_1005"/>
</dbReference>
<dbReference type="Proteomes" id="UP000000361">
    <property type="component" value="Chromosome 1"/>
</dbReference>
<name>A1B0S2_PARDP</name>
<reference evidence="2" key="1">
    <citation type="submission" date="2006-12" db="EMBL/GenBank/DDBJ databases">
        <title>Complete sequence of chromosome 1 of Paracoccus denitrificans PD1222.</title>
        <authorList>
            <person name="Copeland A."/>
            <person name="Lucas S."/>
            <person name="Lapidus A."/>
            <person name="Barry K."/>
            <person name="Detter J.C."/>
            <person name="Glavina del Rio T."/>
            <person name="Hammon N."/>
            <person name="Israni S."/>
            <person name="Dalin E."/>
            <person name="Tice H."/>
            <person name="Pitluck S."/>
            <person name="Munk A.C."/>
            <person name="Brettin T."/>
            <person name="Bruce D."/>
            <person name="Han C."/>
            <person name="Tapia R."/>
            <person name="Gilna P."/>
            <person name="Schmutz J."/>
            <person name="Larimer F."/>
            <person name="Land M."/>
            <person name="Hauser L."/>
            <person name="Kyrpides N."/>
            <person name="Lykidis A."/>
            <person name="Spiro S."/>
            <person name="Richardson D.J."/>
            <person name="Moir J.W.B."/>
            <person name="Ferguson S.J."/>
            <person name="van Spanning R.J.M."/>
            <person name="Richardson P."/>
        </authorList>
    </citation>
    <scope>NUCLEOTIDE SEQUENCE [LARGE SCALE GENOMIC DNA]</scope>
    <source>
        <strain evidence="2">Pd 1222</strain>
    </source>
</reference>
<proteinExistence type="predicted"/>
<dbReference type="KEGG" id="pde:Pden_1005"/>
<protein>
    <submittedName>
        <fullName evidence="1">Uncharacterized protein</fullName>
    </submittedName>
</protein>
<dbReference type="STRING" id="318586.Pden_1005"/>
<organism evidence="1 2">
    <name type="scientific">Paracoccus denitrificans (strain Pd 1222)</name>
    <dbReference type="NCBI Taxonomy" id="318586"/>
    <lineage>
        <taxon>Bacteria</taxon>
        <taxon>Pseudomonadati</taxon>
        <taxon>Pseudomonadota</taxon>
        <taxon>Alphaproteobacteria</taxon>
        <taxon>Rhodobacterales</taxon>
        <taxon>Paracoccaceae</taxon>
        <taxon>Paracoccus</taxon>
    </lineage>
</organism>
<evidence type="ECO:0000313" key="2">
    <source>
        <dbReference type="Proteomes" id="UP000000361"/>
    </source>
</evidence>
<dbReference type="AlphaFoldDB" id="A1B0S2"/>
<dbReference type="OrthoDB" id="7762179at2"/>
<accession>A1B0S2</accession>
<sequence>MSFQSDANATYPNGTPVNKADVRALWGMVDGVVANGGKIYADRASAVAAGQSVLVAALSRIVTIEGSYLHLRGPSSQALDPLFPTYPYWGVQFIVPNTTAAWNRANHTGTQPMTSVAGLRVRIHNQ</sequence>
<dbReference type="EMBL" id="CP000489">
    <property type="protein sequence ID" value="ABL69116.1"/>
    <property type="molecule type" value="Genomic_DNA"/>
</dbReference>
<dbReference type="HOGENOM" id="CLU_1979395_0_0_5"/>